<evidence type="ECO:0000256" key="12">
    <source>
        <dbReference type="NCBIfam" id="TIGR04265"/>
    </source>
</evidence>
<dbReference type="NCBIfam" id="TIGR04265">
    <property type="entry name" value="bac_cardiolipin"/>
    <property type="match status" value="1"/>
</dbReference>
<dbReference type="Pfam" id="PF13396">
    <property type="entry name" value="PLDc_N"/>
    <property type="match status" value="1"/>
</dbReference>
<feature type="transmembrane region" description="Helical" evidence="13">
    <location>
        <begin position="12"/>
        <end position="34"/>
    </location>
</feature>
<name>A0A174GYA0_9CLOT</name>
<gene>
    <name evidence="15" type="primary">cls_2</name>
    <name evidence="15" type="ORF">ERS852470_02984</name>
</gene>
<accession>A0A174GYA0</accession>
<dbReference type="InterPro" id="IPR001736">
    <property type="entry name" value="PLipase_D/transphosphatidylase"/>
</dbReference>
<evidence type="ECO:0000256" key="6">
    <source>
        <dbReference type="ARBA" id="ARBA00022737"/>
    </source>
</evidence>
<dbReference type="Proteomes" id="UP000095558">
    <property type="component" value="Unassembled WGS sequence"/>
</dbReference>
<evidence type="ECO:0000256" key="1">
    <source>
        <dbReference type="ARBA" id="ARBA00004651"/>
    </source>
</evidence>
<dbReference type="InterPro" id="IPR025202">
    <property type="entry name" value="PLD-like_dom"/>
</dbReference>
<evidence type="ECO:0000259" key="14">
    <source>
        <dbReference type="PROSITE" id="PS50035"/>
    </source>
</evidence>
<dbReference type="PROSITE" id="PS50035">
    <property type="entry name" value="PLD"/>
    <property type="match status" value="2"/>
</dbReference>
<dbReference type="PANTHER" id="PTHR21248">
    <property type="entry name" value="CARDIOLIPIN SYNTHASE"/>
    <property type="match status" value="1"/>
</dbReference>
<evidence type="ECO:0000256" key="2">
    <source>
        <dbReference type="ARBA" id="ARBA00022475"/>
    </source>
</evidence>
<comment type="subcellular location">
    <subcellularLocation>
        <location evidence="1">Cell membrane</location>
        <topology evidence="1">Multi-pass membrane protein</topology>
    </subcellularLocation>
</comment>
<dbReference type="InterPro" id="IPR022924">
    <property type="entry name" value="Cardiolipin_synthase"/>
</dbReference>
<evidence type="ECO:0000256" key="5">
    <source>
        <dbReference type="ARBA" id="ARBA00022692"/>
    </source>
</evidence>
<evidence type="ECO:0000256" key="8">
    <source>
        <dbReference type="ARBA" id="ARBA00023098"/>
    </source>
</evidence>
<feature type="transmembrane region" description="Helical" evidence="13">
    <location>
        <begin position="40"/>
        <end position="58"/>
    </location>
</feature>
<organism evidence="15 16">
    <name type="scientific">Clostridium disporicum</name>
    <dbReference type="NCBI Taxonomy" id="84024"/>
    <lineage>
        <taxon>Bacteria</taxon>
        <taxon>Bacillati</taxon>
        <taxon>Bacillota</taxon>
        <taxon>Clostridia</taxon>
        <taxon>Eubacteriales</taxon>
        <taxon>Clostridiaceae</taxon>
        <taxon>Clostridium</taxon>
    </lineage>
</organism>
<evidence type="ECO:0000256" key="4">
    <source>
        <dbReference type="ARBA" id="ARBA00022679"/>
    </source>
</evidence>
<dbReference type="CDD" id="cd09160">
    <property type="entry name" value="PLDc_SMU_988_like_2"/>
    <property type="match status" value="1"/>
</dbReference>
<keyword evidence="11" id="KW-1208">Phospholipid metabolism</keyword>
<dbReference type="InterPro" id="IPR027379">
    <property type="entry name" value="CLS_N"/>
</dbReference>
<protein>
    <recommendedName>
        <fullName evidence="12">Cardiolipin synthase</fullName>
        <ecNumber evidence="12">2.7.8.-</ecNumber>
    </recommendedName>
</protein>
<evidence type="ECO:0000313" key="16">
    <source>
        <dbReference type="Proteomes" id="UP000095558"/>
    </source>
</evidence>
<reference evidence="15 16" key="1">
    <citation type="submission" date="2015-09" db="EMBL/GenBank/DDBJ databases">
        <authorList>
            <consortium name="Pathogen Informatics"/>
        </authorList>
    </citation>
    <scope>NUCLEOTIDE SEQUENCE [LARGE SCALE GENOMIC DNA]</scope>
    <source>
        <strain evidence="15 16">2789STDY5834855</strain>
    </source>
</reference>
<evidence type="ECO:0000256" key="3">
    <source>
        <dbReference type="ARBA" id="ARBA00022516"/>
    </source>
</evidence>
<keyword evidence="5 13" id="KW-0812">Transmembrane</keyword>
<keyword evidence="4 15" id="KW-0808">Transferase</keyword>
<evidence type="ECO:0000256" key="9">
    <source>
        <dbReference type="ARBA" id="ARBA00023136"/>
    </source>
</evidence>
<keyword evidence="2" id="KW-1003">Cell membrane</keyword>
<evidence type="ECO:0000256" key="7">
    <source>
        <dbReference type="ARBA" id="ARBA00022989"/>
    </source>
</evidence>
<dbReference type="PANTHER" id="PTHR21248:SF22">
    <property type="entry name" value="PHOSPHOLIPASE D"/>
    <property type="match status" value="1"/>
</dbReference>
<keyword evidence="8" id="KW-0443">Lipid metabolism</keyword>
<dbReference type="CDD" id="cd09154">
    <property type="entry name" value="PLDc_SMU_988_like_1"/>
    <property type="match status" value="1"/>
</dbReference>
<dbReference type="Gene3D" id="3.30.870.10">
    <property type="entry name" value="Endonuclease Chain A"/>
    <property type="match status" value="2"/>
</dbReference>
<evidence type="ECO:0000256" key="10">
    <source>
        <dbReference type="ARBA" id="ARBA00023209"/>
    </source>
</evidence>
<feature type="domain" description="PLD phosphodiesterase" evidence="14">
    <location>
        <begin position="428"/>
        <end position="455"/>
    </location>
</feature>
<dbReference type="EMBL" id="CYZV01000038">
    <property type="protein sequence ID" value="CUO66187.1"/>
    <property type="molecule type" value="Genomic_DNA"/>
</dbReference>
<dbReference type="AlphaFoldDB" id="A0A174GYA0"/>
<evidence type="ECO:0000256" key="11">
    <source>
        <dbReference type="ARBA" id="ARBA00023264"/>
    </source>
</evidence>
<feature type="domain" description="PLD phosphodiesterase" evidence="14">
    <location>
        <begin position="248"/>
        <end position="275"/>
    </location>
</feature>
<dbReference type="EC" id="2.7.8.-" evidence="12"/>
<keyword evidence="10" id="KW-0594">Phospholipid biosynthesis</keyword>
<dbReference type="OrthoDB" id="9762009at2"/>
<keyword evidence="7 13" id="KW-1133">Transmembrane helix</keyword>
<proteinExistence type="predicted"/>
<sequence>MKSNKKRVFHIIYGRTFIIIFLLAIQIYILISAFNWLSKGYAYIYTIFNIITTILVIYIMNKKGNPYFKLAWMIPILVFPIFGALFYMFVEFQIGGKLINNRLSEVIDETQKFLSQDENVINELKREDMQVANLARYMISIGKYPIYNNTVVKYFPLGEDKFKDMIIELEKAKKFIFMEYFIIEKGFMWNSILEILERKVKEGVEVRVMYDGMCSLSLLPYNYPKKLIDKGIKCKMFSPVKPALSTSQNNRDHRKILVIDGKVAFNGGINIGDEYINRYERFGHWKDVAVKLSGNAVKSFTLMFLQMWDIDEKSHDDFYKYIYVDNESEKNKADGYIMPYGDSPLDSENAGESVYLDILNTAKKYVHIMTPYLIIDNEMMTALTYAAKRGIDIKIILPSKPDKLSAFMLAKTYYSELLQAGVRIYEYTPGFVHAKLFSSDDEKVVVGTINLDFRSLYLHFECATFIYKNKVIKSIEEDFIKTLNKCKEITIKEYKDINVIFKICGRALKLIAPLM</sequence>
<dbReference type="SMART" id="SM00155">
    <property type="entry name" value="PLDc"/>
    <property type="match status" value="2"/>
</dbReference>
<evidence type="ECO:0000256" key="13">
    <source>
        <dbReference type="SAM" id="Phobius"/>
    </source>
</evidence>
<evidence type="ECO:0000313" key="15">
    <source>
        <dbReference type="EMBL" id="CUO66187.1"/>
    </source>
</evidence>
<dbReference type="GO" id="GO:0005886">
    <property type="term" value="C:plasma membrane"/>
    <property type="evidence" value="ECO:0007669"/>
    <property type="project" value="UniProtKB-SubCell"/>
</dbReference>
<dbReference type="Pfam" id="PF13091">
    <property type="entry name" value="PLDc_2"/>
    <property type="match status" value="2"/>
</dbReference>
<feature type="transmembrane region" description="Helical" evidence="13">
    <location>
        <begin position="70"/>
        <end position="90"/>
    </location>
</feature>
<keyword evidence="9 13" id="KW-0472">Membrane</keyword>
<dbReference type="GO" id="GO:0008808">
    <property type="term" value="F:cardiolipin synthase activity"/>
    <property type="evidence" value="ECO:0007669"/>
    <property type="project" value="UniProtKB-UniRule"/>
</dbReference>
<dbReference type="RefSeq" id="WP_055277671.1">
    <property type="nucleotide sequence ID" value="NZ_CYZV01000038.1"/>
</dbReference>
<keyword evidence="3" id="KW-0444">Lipid biosynthesis</keyword>
<keyword evidence="6" id="KW-0677">Repeat</keyword>
<dbReference type="GO" id="GO:0032049">
    <property type="term" value="P:cardiolipin biosynthetic process"/>
    <property type="evidence" value="ECO:0007669"/>
    <property type="project" value="UniProtKB-UniRule"/>
</dbReference>
<dbReference type="SUPFAM" id="SSF56024">
    <property type="entry name" value="Phospholipase D/nuclease"/>
    <property type="match status" value="2"/>
</dbReference>